<name>A0A1H6LDB6_MYCRU</name>
<dbReference type="EMBL" id="LT629971">
    <property type="protein sequence ID" value="SEH86559.1"/>
    <property type="molecule type" value="Genomic_DNA"/>
</dbReference>
<organism evidence="2 3">
    <name type="scientific">Mycolicibacterium rutilum</name>
    <name type="common">Mycobacterium rutilum</name>
    <dbReference type="NCBI Taxonomy" id="370526"/>
    <lineage>
        <taxon>Bacteria</taxon>
        <taxon>Bacillati</taxon>
        <taxon>Actinomycetota</taxon>
        <taxon>Actinomycetes</taxon>
        <taxon>Mycobacteriales</taxon>
        <taxon>Mycobacteriaceae</taxon>
        <taxon>Mycolicibacterium</taxon>
    </lineage>
</organism>
<dbReference type="AlphaFoldDB" id="A0A1H6LDB6"/>
<dbReference type="PANTHER" id="PTHR34374">
    <property type="entry name" value="LARGE RIBOSOMAL RNA SUBUNIT ACCUMULATION PROTEIN YCED HOMOLOG 1, CHLOROPLASTIC"/>
    <property type="match status" value="1"/>
</dbReference>
<protein>
    <recommendedName>
        <fullName evidence="4">DUF177 domain-containing protein</fullName>
    </recommendedName>
</protein>
<evidence type="ECO:0000313" key="2">
    <source>
        <dbReference type="EMBL" id="SEH86559.1"/>
    </source>
</evidence>
<accession>A0A1H6LDB6</accession>
<feature type="compositionally biased region" description="Basic and acidic residues" evidence="1">
    <location>
        <begin position="196"/>
        <end position="210"/>
    </location>
</feature>
<evidence type="ECO:0008006" key="4">
    <source>
        <dbReference type="Google" id="ProtNLM"/>
    </source>
</evidence>
<dbReference type="OrthoDB" id="9790372at2"/>
<dbReference type="Proteomes" id="UP000182915">
    <property type="component" value="Chromosome I"/>
</dbReference>
<keyword evidence="3" id="KW-1185">Reference proteome</keyword>
<dbReference type="InterPro" id="IPR003772">
    <property type="entry name" value="YceD"/>
</dbReference>
<dbReference type="STRING" id="370526.SAMN04489835_5040"/>
<dbReference type="RefSeq" id="WP_083409502.1">
    <property type="nucleotide sequence ID" value="NZ_LT629971.1"/>
</dbReference>
<feature type="region of interest" description="Disordered" evidence="1">
    <location>
        <begin position="182"/>
        <end position="210"/>
    </location>
</feature>
<gene>
    <name evidence="2" type="ORF">SAMN04489835_5040</name>
</gene>
<proteinExistence type="predicted"/>
<sequence length="210" mass="21862">MATHANAATHRASQSPLVINISRLGRRPGSMMTVHETVPSPSRIGLDLIAIAEGAPLTIDVRVESLSEGVLVSGTVSAPTSGECARCLTPVSGEVEIDLTELFAYPASATDESTEADEVGRVVDDTVNLEQPIIDAVGLALPFAPLCGPDCAGLCPDCGIALATAEPGHHHEQLDPRWAKLAGMFDDSDPGTDAGGQERSDPGIDEDTRE</sequence>
<evidence type="ECO:0000313" key="3">
    <source>
        <dbReference type="Proteomes" id="UP000182915"/>
    </source>
</evidence>
<dbReference type="Pfam" id="PF02620">
    <property type="entry name" value="YceD"/>
    <property type="match status" value="1"/>
</dbReference>
<evidence type="ECO:0000256" key="1">
    <source>
        <dbReference type="SAM" id="MobiDB-lite"/>
    </source>
</evidence>
<reference evidence="3" key="1">
    <citation type="submission" date="2016-10" db="EMBL/GenBank/DDBJ databases">
        <authorList>
            <person name="Varghese N."/>
            <person name="Submissions S."/>
        </authorList>
    </citation>
    <scope>NUCLEOTIDE SEQUENCE [LARGE SCALE GENOMIC DNA]</scope>
    <source>
        <strain evidence="3">DSM 45405</strain>
    </source>
</reference>
<dbReference type="PANTHER" id="PTHR34374:SF1">
    <property type="entry name" value="LARGE RIBOSOMAL RNA SUBUNIT ACCUMULATION PROTEIN YCED HOMOLOG 1, CHLOROPLASTIC"/>
    <property type="match status" value="1"/>
</dbReference>